<dbReference type="Proteomes" id="UP001236585">
    <property type="component" value="Chromosome"/>
</dbReference>
<dbReference type="RefSeq" id="WP_285187839.1">
    <property type="nucleotide sequence ID" value="NZ_CP126981.1"/>
</dbReference>
<evidence type="ECO:0008006" key="3">
    <source>
        <dbReference type="Google" id="ProtNLM"/>
    </source>
</evidence>
<name>A0ABY8VYV5_9MYCO</name>
<reference evidence="1 2" key="1">
    <citation type="journal article" date="2023" name="Microbiol. Resour. Announc.">
        <title>Complete Genome Sequence of Mycobacterium wuenschmanii, a novel Nontuberculous Mycobacterium Isolated from a captive population of Amazon Milk Frogs.</title>
        <authorList>
            <person name="Hicks J."/>
            <person name="Zeineldin M."/>
            <person name="Ward H."/>
            <person name="Wuenschmann A."/>
            <person name="Camp P."/>
            <person name="Farrell D."/>
            <person name="Lehman K."/>
            <person name="Thacker T."/>
            <person name="Cuthbert E."/>
        </authorList>
    </citation>
    <scope>NUCLEOTIDE SEQUENCE [LARGE SCALE GENOMIC DNA]</scope>
    <source>
        <strain evidence="1 2">Wuenschmanii</strain>
    </source>
</reference>
<proteinExistence type="predicted"/>
<gene>
    <name evidence="1" type="ORF">PT015_24280</name>
</gene>
<sequence>MVDVMRPAGSAYPGQRELLAAAPVFDWIDRHFLRCDPFAFGHADFQEFALRCSKEFKVDPNGIFCGGSGAVGLSINPEKMVEGNLKRFNDSSDLDIAIISEIHFELAWRNLRERAHPALNVLESDFQQAMKQQKKRFFDGAIVTTKLLSYLDFGPDWIPASTSLSEHIAIVFDREIDVNFWIYRDYWSLRSYIANGIYRCKEKAL</sequence>
<evidence type="ECO:0000313" key="1">
    <source>
        <dbReference type="EMBL" id="WIM87897.1"/>
    </source>
</evidence>
<organism evidence="1 2">
    <name type="scientific">Candidatus Mycobacterium wuenschmannii</name>
    <dbReference type="NCBI Taxonomy" id="3027808"/>
    <lineage>
        <taxon>Bacteria</taxon>
        <taxon>Bacillati</taxon>
        <taxon>Actinomycetota</taxon>
        <taxon>Actinomycetes</taxon>
        <taxon>Mycobacteriales</taxon>
        <taxon>Mycobacteriaceae</taxon>
        <taxon>Mycobacterium</taxon>
    </lineage>
</organism>
<protein>
    <recommendedName>
        <fullName evidence="3">Methyltransferase</fullName>
    </recommendedName>
</protein>
<evidence type="ECO:0000313" key="2">
    <source>
        <dbReference type="Proteomes" id="UP001236585"/>
    </source>
</evidence>
<keyword evidence="2" id="KW-1185">Reference proteome</keyword>
<dbReference type="EMBL" id="CP126981">
    <property type="protein sequence ID" value="WIM87897.1"/>
    <property type="molecule type" value="Genomic_DNA"/>
</dbReference>
<accession>A0ABY8VYV5</accession>